<dbReference type="GO" id="GO:0019748">
    <property type="term" value="P:secondary metabolic process"/>
    <property type="evidence" value="ECO:0007669"/>
    <property type="project" value="TreeGrafter"/>
</dbReference>
<gene>
    <name evidence="3" type="ORF">JX265_011918</name>
</gene>
<dbReference type="PANTHER" id="PTHR48070:SF4">
    <property type="entry name" value="ESTERASE ALNB"/>
    <property type="match status" value="1"/>
</dbReference>
<dbReference type="GO" id="GO:0005634">
    <property type="term" value="C:nucleus"/>
    <property type="evidence" value="ECO:0007669"/>
    <property type="project" value="TreeGrafter"/>
</dbReference>
<dbReference type="PANTHER" id="PTHR48070">
    <property type="entry name" value="ESTERASE OVCA2"/>
    <property type="match status" value="1"/>
</dbReference>
<dbReference type="Gene3D" id="3.40.50.1820">
    <property type="entry name" value="alpha/beta hydrolase"/>
    <property type="match status" value="1"/>
</dbReference>
<keyword evidence="1" id="KW-0378">Hydrolase</keyword>
<dbReference type="GO" id="GO:0016787">
    <property type="term" value="F:hydrolase activity"/>
    <property type="evidence" value="ECO:0007669"/>
    <property type="project" value="UniProtKB-KW"/>
</dbReference>
<evidence type="ECO:0000313" key="4">
    <source>
        <dbReference type="Proteomes" id="UP000829685"/>
    </source>
</evidence>
<evidence type="ECO:0000313" key="3">
    <source>
        <dbReference type="EMBL" id="KAI1856021.1"/>
    </source>
</evidence>
<dbReference type="Pfam" id="PF03959">
    <property type="entry name" value="FSH1"/>
    <property type="match status" value="1"/>
</dbReference>
<dbReference type="GO" id="GO:0005737">
    <property type="term" value="C:cytoplasm"/>
    <property type="evidence" value="ECO:0007669"/>
    <property type="project" value="TreeGrafter"/>
</dbReference>
<dbReference type="InterPro" id="IPR005645">
    <property type="entry name" value="FSH-like_dom"/>
</dbReference>
<dbReference type="SUPFAM" id="SSF53474">
    <property type="entry name" value="alpha/beta-Hydrolases"/>
    <property type="match status" value="1"/>
</dbReference>
<reference evidence="3" key="1">
    <citation type="submission" date="2021-03" db="EMBL/GenBank/DDBJ databases">
        <title>Revisited historic fungal species revealed as producer of novel bioactive compounds through whole genome sequencing and comparative genomics.</title>
        <authorList>
            <person name="Vignolle G.A."/>
            <person name="Hochenegger N."/>
            <person name="Mach R.L."/>
            <person name="Mach-Aigner A.R."/>
            <person name="Javad Rahimi M."/>
            <person name="Salim K.A."/>
            <person name="Chan C.M."/>
            <person name="Lim L.B.L."/>
            <person name="Cai F."/>
            <person name="Druzhinina I.S."/>
            <person name="U'Ren J.M."/>
            <person name="Derntl C."/>
        </authorList>
    </citation>
    <scope>NUCLEOTIDE SEQUENCE</scope>
    <source>
        <strain evidence="3">TUCIM 5799</strain>
    </source>
</reference>
<keyword evidence="4" id="KW-1185">Reference proteome</keyword>
<dbReference type="InterPro" id="IPR029058">
    <property type="entry name" value="AB_hydrolase_fold"/>
</dbReference>
<evidence type="ECO:0000259" key="2">
    <source>
        <dbReference type="Pfam" id="PF03959"/>
    </source>
</evidence>
<sequence>MKFLCLHGAFGSAAGFKVQLRPFVDEVARANSSSFVWVDGLHPSEAPVGYTEFFGGPPYYRHMQYEGTEGLDQLMSRVREFPEGLGAEDTLRFLIRGFDELPSKALEESLGRLFDIIDKDPEIDGILGYSEGAILASTLILEEQRRLEEEGIPRRIKVGYAACNCEVNLMRFQGAIFFSGWPPVRYRDGKMQHLLADECDSIVDVPTCHIVGCNDPYIHGAIALYNMCDEDTVVLFDHGKGHTVPRDKKTIKELAETITMTINRSTCLLG</sequence>
<proteinExistence type="predicted"/>
<dbReference type="EMBL" id="JAFIMR010000047">
    <property type="protein sequence ID" value="KAI1856021.1"/>
    <property type="molecule type" value="Genomic_DNA"/>
</dbReference>
<dbReference type="Proteomes" id="UP000829685">
    <property type="component" value="Unassembled WGS sequence"/>
</dbReference>
<comment type="caution">
    <text evidence="3">The sequence shown here is derived from an EMBL/GenBank/DDBJ whole genome shotgun (WGS) entry which is preliminary data.</text>
</comment>
<name>A0A9Q0AK42_9PEZI</name>
<organism evidence="3 4">
    <name type="scientific">Neoarthrinium moseri</name>
    <dbReference type="NCBI Taxonomy" id="1658444"/>
    <lineage>
        <taxon>Eukaryota</taxon>
        <taxon>Fungi</taxon>
        <taxon>Dikarya</taxon>
        <taxon>Ascomycota</taxon>
        <taxon>Pezizomycotina</taxon>
        <taxon>Sordariomycetes</taxon>
        <taxon>Xylariomycetidae</taxon>
        <taxon>Amphisphaeriales</taxon>
        <taxon>Apiosporaceae</taxon>
        <taxon>Neoarthrinium</taxon>
    </lineage>
</organism>
<dbReference type="AlphaFoldDB" id="A0A9Q0AK42"/>
<evidence type="ECO:0000256" key="1">
    <source>
        <dbReference type="ARBA" id="ARBA00022801"/>
    </source>
</evidence>
<accession>A0A9Q0AK42</accession>
<dbReference type="InterPro" id="IPR050593">
    <property type="entry name" value="LovG"/>
</dbReference>
<feature type="domain" description="Serine hydrolase" evidence="2">
    <location>
        <begin position="2"/>
        <end position="252"/>
    </location>
</feature>
<protein>
    <recommendedName>
        <fullName evidence="2">Serine hydrolase domain-containing protein</fullName>
    </recommendedName>
</protein>